<evidence type="ECO:0000313" key="1">
    <source>
        <dbReference type="EMBL" id="KNF05185.1"/>
    </source>
</evidence>
<accession>A0A0L0W1P3</accession>
<evidence type="ECO:0000313" key="2">
    <source>
        <dbReference type="Proteomes" id="UP000054564"/>
    </source>
</evidence>
<keyword evidence="2" id="KW-1185">Reference proteome</keyword>
<dbReference type="EMBL" id="AJIL01000009">
    <property type="protein sequence ID" value="KNF05185.1"/>
    <property type="molecule type" value="Genomic_DNA"/>
</dbReference>
<sequence>MGNTEPPSISLDSYVWPPVIGQPYGHTLDDGPHLAAIDDLEFSLVAGTD</sequence>
<gene>
    <name evidence="1" type="ORF">PSTG_01813</name>
</gene>
<comment type="caution">
    <text evidence="1">The sequence shown here is derived from an EMBL/GenBank/DDBJ whole genome shotgun (WGS) entry which is preliminary data.</text>
</comment>
<reference evidence="2" key="1">
    <citation type="submission" date="2014-03" db="EMBL/GenBank/DDBJ databases">
        <title>The Genome Sequence of Puccinia striiformis f. sp. tritici PST-78.</title>
        <authorList>
            <consortium name="The Broad Institute Genome Sequencing Platform"/>
            <person name="Cuomo C."/>
            <person name="Hulbert S."/>
            <person name="Chen X."/>
            <person name="Walker B."/>
            <person name="Young S.K."/>
            <person name="Zeng Q."/>
            <person name="Gargeya S."/>
            <person name="Fitzgerald M."/>
            <person name="Haas B."/>
            <person name="Abouelleil A."/>
            <person name="Alvarado L."/>
            <person name="Arachchi H.M."/>
            <person name="Berlin A.M."/>
            <person name="Chapman S.B."/>
            <person name="Goldberg J."/>
            <person name="Griggs A."/>
            <person name="Gujja S."/>
            <person name="Hansen M."/>
            <person name="Howarth C."/>
            <person name="Imamovic A."/>
            <person name="Larimer J."/>
            <person name="McCowan C."/>
            <person name="Montmayeur A."/>
            <person name="Murphy C."/>
            <person name="Neiman D."/>
            <person name="Pearson M."/>
            <person name="Priest M."/>
            <person name="Roberts A."/>
            <person name="Saif S."/>
            <person name="Shea T."/>
            <person name="Sisk P."/>
            <person name="Sykes S."/>
            <person name="Wortman J."/>
            <person name="Nusbaum C."/>
            <person name="Birren B."/>
        </authorList>
    </citation>
    <scope>NUCLEOTIDE SEQUENCE [LARGE SCALE GENOMIC DNA]</scope>
    <source>
        <strain evidence="2">race PST-78</strain>
    </source>
</reference>
<proteinExistence type="predicted"/>
<dbReference type="Proteomes" id="UP000054564">
    <property type="component" value="Unassembled WGS sequence"/>
</dbReference>
<name>A0A0L0W1P3_9BASI</name>
<protein>
    <submittedName>
        <fullName evidence="1">Uncharacterized protein</fullName>
    </submittedName>
</protein>
<organism evidence="1 2">
    <name type="scientific">Puccinia striiformis f. sp. tritici PST-78</name>
    <dbReference type="NCBI Taxonomy" id="1165861"/>
    <lineage>
        <taxon>Eukaryota</taxon>
        <taxon>Fungi</taxon>
        <taxon>Dikarya</taxon>
        <taxon>Basidiomycota</taxon>
        <taxon>Pucciniomycotina</taxon>
        <taxon>Pucciniomycetes</taxon>
        <taxon>Pucciniales</taxon>
        <taxon>Pucciniaceae</taxon>
        <taxon>Puccinia</taxon>
    </lineage>
</organism>
<dbReference type="AlphaFoldDB" id="A0A0L0W1P3"/>